<reference evidence="3" key="1">
    <citation type="submission" date="2022-11" db="EMBL/GenBank/DDBJ databases">
        <title>Salinimicrobium profundisediminis sp. nov., isolated from deep-sea sediment of the Mariana Trench.</title>
        <authorList>
            <person name="Fu H."/>
        </authorList>
    </citation>
    <scope>NUCLEOTIDE SEQUENCE</scope>
    <source>
        <strain evidence="3">MT39</strain>
    </source>
</reference>
<keyword evidence="1" id="KW-0812">Transmembrane</keyword>
<dbReference type="PANTHER" id="PTHR21180:SF32">
    <property type="entry name" value="ENDONUCLEASE_EXONUCLEASE_PHOSPHATASE FAMILY DOMAIN-CONTAINING PROTEIN 1"/>
    <property type="match status" value="1"/>
</dbReference>
<dbReference type="SMART" id="SM00278">
    <property type="entry name" value="HhH1"/>
    <property type="match status" value="2"/>
</dbReference>
<dbReference type="InterPro" id="IPR051675">
    <property type="entry name" value="Endo/Exo/Phosphatase_dom_1"/>
</dbReference>
<accession>A0A9X3CY01</accession>
<dbReference type="InterPro" id="IPR010994">
    <property type="entry name" value="RuvA_2-like"/>
</dbReference>
<evidence type="ECO:0000259" key="2">
    <source>
        <dbReference type="SMART" id="SM00278"/>
    </source>
</evidence>
<dbReference type="SUPFAM" id="SSF47781">
    <property type="entry name" value="RuvA domain 2-like"/>
    <property type="match status" value="2"/>
</dbReference>
<dbReference type="EMBL" id="JAPJDA010000016">
    <property type="protein sequence ID" value="MCX2838638.1"/>
    <property type="molecule type" value="Genomic_DNA"/>
</dbReference>
<proteinExistence type="predicted"/>
<dbReference type="GO" id="GO:0015627">
    <property type="term" value="C:type II protein secretion system complex"/>
    <property type="evidence" value="ECO:0007669"/>
    <property type="project" value="TreeGrafter"/>
</dbReference>
<keyword evidence="4" id="KW-1185">Reference proteome</keyword>
<dbReference type="Pfam" id="PF12836">
    <property type="entry name" value="HHH_3"/>
    <property type="match status" value="2"/>
</dbReference>
<organism evidence="3 4">
    <name type="scientific">Salinimicrobium profundisediminis</name>
    <dbReference type="NCBI Taxonomy" id="2994553"/>
    <lineage>
        <taxon>Bacteria</taxon>
        <taxon>Pseudomonadati</taxon>
        <taxon>Bacteroidota</taxon>
        <taxon>Flavobacteriia</taxon>
        <taxon>Flavobacteriales</taxon>
        <taxon>Flavobacteriaceae</taxon>
        <taxon>Salinimicrobium</taxon>
    </lineage>
</organism>
<dbReference type="RefSeq" id="WP_266069927.1">
    <property type="nucleotide sequence ID" value="NZ_JAPJDA010000016.1"/>
</dbReference>
<feature type="domain" description="Helix-hairpin-helix DNA-binding motif class 1" evidence="2">
    <location>
        <begin position="168"/>
        <end position="187"/>
    </location>
</feature>
<dbReference type="Gene3D" id="1.10.150.280">
    <property type="entry name" value="AF1531-like domain"/>
    <property type="match status" value="2"/>
</dbReference>
<protein>
    <submittedName>
        <fullName evidence="3">Helix-hairpin-helix domain-containing protein</fullName>
    </submittedName>
</protein>
<gene>
    <name evidence="3" type="ORF">OQ279_10780</name>
</gene>
<comment type="caution">
    <text evidence="3">The sequence shown here is derived from an EMBL/GenBank/DDBJ whole genome shotgun (WGS) entry which is preliminary data.</text>
</comment>
<dbReference type="GO" id="GO:0003677">
    <property type="term" value="F:DNA binding"/>
    <property type="evidence" value="ECO:0007669"/>
    <property type="project" value="InterPro"/>
</dbReference>
<evidence type="ECO:0000256" key="1">
    <source>
        <dbReference type="SAM" id="Phobius"/>
    </source>
</evidence>
<evidence type="ECO:0000313" key="3">
    <source>
        <dbReference type="EMBL" id="MCX2838638.1"/>
    </source>
</evidence>
<sequence length="292" mass="33527">MKNWKSHFVFTRSQQNGIFVLVAIIIALQGIYFFILFSSEDLPDPEEEKIVTEMQRTVDSLKQVAAERDEVAVAPFNPNFISDYKGYLLELSVAEIDRLHEFRERDLWINSAEEFQEVTGVSDSLLKILAPSFQFPNFRRNTSEENRVPKKAFLTPLSKADINTATAEDLQRVNGIGEKLSARIVKYRNSLGGFRGEVQLNDVYGLSPEVVERLLLHFEVQQWPGERLDINKVNLMQLTGIPYLNYEQTRAIVKFREEAGEIKSLEELGQIPNFPLEKLGRIALYLSIDQKN</sequence>
<keyword evidence="1" id="KW-0472">Membrane</keyword>
<dbReference type="GO" id="GO:0006281">
    <property type="term" value="P:DNA repair"/>
    <property type="evidence" value="ECO:0007669"/>
    <property type="project" value="InterPro"/>
</dbReference>
<dbReference type="PANTHER" id="PTHR21180">
    <property type="entry name" value="ENDONUCLEASE/EXONUCLEASE/PHOSPHATASE FAMILY DOMAIN-CONTAINING PROTEIN 1"/>
    <property type="match status" value="1"/>
</dbReference>
<dbReference type="InterPro" id="IPR003583">
    <property type="entry name" value="Hlx-hairpin-Hlx_DNA-bd_motif"/>
</dbReference>
<dbReference type="GO" id="GO:0015628">
    <property type="term" value="P:protein secretion by the type II secretion system"/>
    <property type="evidence" value="ECO:0007669"/>
    <property type="project" value="TreeGrafter"/>
</dbReference>
<feature type="transmembrane region" description="Helical" evidence="1">
    <location>
        <begin position="18"/>
        <end position="37"/>
    </location>
</feature>
<name>A0A9X3CY01_9FLAO</name>
<evidence type="ECO:0000313" key="4">
    <source>
        <dbReference type="Proteomes" id="UP001148482"/>
    </source>
</evidence>
<dbReference type="AlphaFoldDB" id="A0A9X3CY01"/>
<feature type="domain" description="Helix-hairpin-helix DNA-binding motif class 1" evidence="2">
    <location>
        <begin position="198"/>
        <end position="217"/>
    </location>
</feature>
<keyword evidence="1" id="KW-1133">Transmembrane helix</keyword>
<dbReference type="Proteomes" id="UP001148482">
    <property type="component" value="Unassembled WGS sequence"/>
</dbReference>